<dbReference type="SMART" id="SM00421">
    <property type="entry name" value="HTH_LUXR"/>
    <property type="match status" value="1"/>
</dbReference>
<dbReference type="InterPro" id="IPR016032">
    <property type="entry name" value="Sig_transdc_resp-reg_C-effctor"/>
</dbReference>
<dbReference type="CDD" id="cd00130">
    <property type="entry name" value="PAS"/>
    <property type="match status" value="1"/>
</dbReference>
<dbReference type="Pfam" id="PF08448">
    <property type="entry name" value="PAS_4"/>
    <property type="match status" value="1"/>
</dbReference>
<evidence type="ECO:0000313" key="6">
    <source>
        <dbReference type="Proteomes" id="UP000198609"/>
    </source>
</evidence>
<evidence type="ECO:0000256" key="2">
    <source>
        <dbReference type="ARBA" id="ARBA00023125"/>
    </source>
</evidence>
<dbReference type="PANTHER" id="PTHR44688:SF16">
    <property type="entry name" value="DNA-BINDING TRANSCRIPTIONAL ACTIVATOR DEVR_DOSR"/>
    <property type="match status" value="1"/>
</dbReference>
<keyword evidence="3" id="KW-0804">Transcription</keyword>
<dbReference type="PANTHER" id="PTHR44688">
    <property type="entry name" value="DNA-BINDING TRANSCRIPTIONAL ACTIVATOR DEVR_DOSR"/>
    <property type="match status" value="1"/>
</dbReference>
<dbReference type="AlphaFoldDB" id="A0A1H4YAK9"/>
<dbReference type="InterPro" id="IPR000014">
    <property type="entry name" value="PAS"/>
</dbReference>
<proteinExistence type="predicted"/>
<keyword evidence="6" id="KW-1185">Reference proteome</keyword>
<dbReference type="CDD" id="cd06170">
    <property type="entry name" value="LuxR_C_like"/>
    <property type="match status" value="1"/>
</dbReference>
<feature type="domain" description="HTH luxR-type" evidence="4">
    <location>
        <begin position="146"/>
        <end position="211"/>
    </location>
</feature>
<evidence type="ECO:0000259" key="4">
    <source>
        <dbReference type="PROSITE" id="PS50043"/>
    </source>
</evidence>
<dbReference type="Gene3D" id="3.30.450.20">
    <property type="entry name" value="PAS domain"/>
    <property type="match status" value="1"/>
</dbReference>
<dbReference type="SUPFAM" id="SSF55785">
    <property type="entry name" value="PYP-like sensor domain (PAS domain)"/>
    <property type="match status" value="1"/>
</dbReference>
<keyword evidence="2 5" id="KW-0238">DNA-binding</keyword>
<dbReference type="PRINTS" id="PR00038">
    <property type="entry name" value="HTHLUXR"/>
</dbReference>
<accession>A0A1H4YAK9</accession>
<dbReference type="GO" id="GO:0006355">
    <property type="term" value="P:regulation of DNA-templated transcription"/>
    <property type="evidence" value="ECO:0007669"/>
    <property type="project" value="InterPro"/>
</dbReference>
<dbReference type="Proteomes" id="UP000198609">
    <property type="component" value="Unassembled WGS sequence"/>
</dbReference>
<keyword evidence="1" id="KW-0805">Transcription regulation</keyword>
<dbReference type="InterPro" id="IPR035965">
    <property type="entry name" value="PAS-like_dom_sf"/>
</dbReference>
<gene>
    <name evidence="5" type="ORF">SAMN04490356_7152</name>
</gene>
<evidence type="ECO:0000256" key="3">
    <source>
        <dbReference type="ARBA" id="ARBA00023163"/>
    </source>
</evidence>
<dbReference type="InterPro" id="IPR000792">
    <property type="entry name" value="Tscrpt_reg_LuxR_C"/>
</dbReference>
<dbReference type="Pfam" id="PF00196">
    <property type="entry name" value="GerE"/>
    <property type="match status" value="1"/>
</dbReference>
<dbReference type="InterPro" id="IPR036388">
    <property type="entry name" value="WH-like_DNA-bd_sf"/>
</dbReference>
<evidence type="ECO:0000256" key="1">
    <source>
        <dbReference type="ARBA" id="ARBA00023015"/>
    </source>
</evidence>
<dbReference type="EMBL" id="FNST01000002">
    <property type="protein sequence ID" value="SED14943.1"/>
    <property type="molecule type" value="Genomic_DNA"/>
</dbReference>
<dbReference type="PROSITE" id="PS50043">
    <property type="entry name" value="HTH_LUXR_2"/>
    <property type="match status" value="1"/>
</dbReference>
<sequence length="228" mass="25017">MALPLLTDSARPTPHELGHEQTEYTDLLRQFDQPGACVVCLDPSLTVQQANREFFRQFDDASTDVCGRDFSDLLHPSVRQAVKRQFSRLLDGSRHRFTTHVVAIGAEGAAFTSGLTAVAVREGSAHVASILVVLRPAAGGEEVDMVTDRKKLLTETEARILEGIAAGLSTIPLASRLYLSRQGVEYHVTRLLRKLRVPNRAALVSRAYSIGVLNVGCWPPKVVDDFVK</sequence>
<protein>
    <submittedName>
        <fullName evidence="5">DNA-binding response regulator, NarL/FixJ family, contains REC and HTH domains</fullName>
    </submittedName>
</protein>
<reference evidence="6" key="1">
    <citation type="submission" date="2016-10" db="EMBL/GenBank/DDBJ databases">
        <authorList>
            <person name="Varghese N."/>
            <person name="Submissions S."/>
        </authorList>
    </citation>
    <scope>NUCLEOTIDE SEQUENCE [LARGE SCALE GENOMIC DNA]</scope>
    <source>
        <strain evidence="6">DSM 40318</strain>
    </source>
</reference>
<organism evidence="5 6">
    <name type="scientific">Streptomyces melanosporofaciens</name>
    <dbReference type="NCBI Taxonomy" id="67327"/>
    <lineage>
        <taxon>Bacteria</taxon>
        <taxon>Bacillati</taxon>
        <taxon>Actinomycetota</taxon>
        <taxon>Actinomycetes</taxon>
        <taxon>Kitasatosporales</taxon>
        <taxon>Streptomycetaceae</taxon>
        <taxon>Streptomyces</taxon>
        <taxon>Streptomyces violaceusniger group</taxon>
    </lineage>
</organism>
<dbReference type="InterPro" id="IPR013656">
    <property type="entry name" value="PAS_4"/>
</dbReference>
<dbReference type="SUPFAM" id="SSF46894">
    <property type="entry name" value="C-terminal effector domain of the bipartite response regulators"/>
    <property type="match status" value="1"/>
</dbReference>
<name>A0A1H4YAK9_STRMJ</name>
<dbReference type="Gene3D" id="1.10.10.10">
    <property type="entry name" value="Winged helix-like DNA-binding domain superfamily/Winged helix DNA-binding domain"/>
    <property type="match status" value="1"/>
</dbReference>
<evidence type="ECO:0000313" key="5">
    <source>
        <dbReference type="EMBL" id="SED14943.1"/>
    </source>
</evidence>
<dbReference type="GO" id="GO:0003677">
    <property type="term" value="F:DNA binding"/>
    <property type="evidence" value="ECO:0007669"/>
    <property type="project" value="UniProtKB-KW"/>
</dbReference>